<evidence type="ECO:0000256" key="6">
    <source>
        <dbReference type="ARBA" id="ARBA00022989"/>
    </source>
</evidence>
<dbReference type="Pfam" id="PF01594">
    <property type="entry name" value="AI-2E_transport"/>
    <property type="match status" value="1"/>
</dbReference>
<dbReference type="Proteomes" id="UP001059597">
    <property type="component" value="Chromosome"/>
</dbReference>
<organism evidence="10 11">
    <name type="scientific">Streptomyces nigrescens</name>
    <dbReference type="NCBI Taxonomy" id="1920"/>
    <lineage>
        <taxon>Bacteria</taxon>
        <taxon>Bacillati</taxon>
        <taxon>Actinomycetota</taxon>
        <taxon>Actinomycetes</taxon>
        <taxon>Kitasatosporales</taxon>
        <taxon>Streptomycetaceae</taxon>
        <taxon>Streptomyces</taxon>
    </lineage>
</organism>
<comment type="subcellular location">
    <subcellularLocation>
        <location evidence="1">Cell membrane</location>
        <topology evidence="1">Multi-pass membrane protein</topology>
    </subcellularLocation>
</comment>
<feature type="transmembrane region" description="Helical" evidence="9">
    <location>
        <begin position="109"/>
        <end position="126"/>
    </location>
</feature>
<gene>
    <name evidence="10" type="ORF">HEK616_29650</name>
</gene>
<accession>A0ABN6QTK4</accession>
<feature type="transmembrane region" description="Helical" evidence="9">
    <location>
        <begin position="378"/>
        <end position="411"/>
    </location>
</feature>
<comment type="similarity">
    <text evidence="2">Belongs to the autoinducer-2 exporter (AI-2E) (TC 2.A.86) family.</text>
</comment>
<dbReference type="EMBL" id="AP026073">
    <property type="protein sequence ID" value="BDM69478.1"/>
    <property type="molecule type" value="Genomic_DNA"/>
</dbReference>
<keyword evidence="11" id="KW-1185">Reference proteome</keyword>
<feature type="region of interest" description="Disordered" evidence="8">
    <location>
        <begin position="1"/>
        <end position="44"/>
    </location>
</feature>
<evidence type="ECO:0000256" key="4">
    <source>
        <dbReference type="ARBA" id="ARBA00022475"/>
    </source>
</evidence>
<name>A0ABN6QTK4_STRNI</name>
<keyword evidence="7 9" id="KW-0472">Membrane</keyword>
<reference evidence="10" key="1">
    <citation type="submission" date="2022-06" db="EMBL/GenBank/DDBJ databases">
        <title>Complete genome sequence of Streptomyces nigrescens HEK616.</title>
        <authorList>
            <person name="Asamizu S."/>
            <person name="Onaka H."/>
        </authorList>
    </citation>
    <scope>NUCLEOTIDE SEQUENCE</scope>
    <source>
        <strain evidence="10">HEK616</strain>
    </source>
</reference>
<feature type="transmembrane region" description="Helical" evidence="9">
    <location>
        <begin position="314"/>
        <end position="336"/>
    </location>
</feature>
<keyword evidence="6 9" id="KW-1133">Transmembrane helix</keyword>
<evidence type="ECO:0000256" key="3">
    <source>
        <dbReference type="ARBA" id="ARBA00022448"/>
    </source>
</evidence>
<evidence type="ECO:0000313" key="11">
    <source>
        <dbReference type="Proteomes" id="UP001059597"/>
    </source>
</evidence>
<sequence length="422" mass="44102">MIPPLGRHGRAEGGGGQVRNRPGRKRESASGAPGSGDRRRGAGTVLRTGPARRVVIVRRTAGGAPEHGPAEPAGLSPMLRAAAAYGWRLIIVGAVVYAVFVALGKFHLVTLAVFLGLVLTALLEPLTSLLNRWMPRSVAVASGLLLGIVLLFGVLSLIGANVAGEWAGLRREFDGGVARIERWLQGPPVHLSRDTLAHLQTWVRRFVSTHRSALISTALSGVDRIVEAATVGVLALFCSVFFLHSGSRMWRWFGGQLPGARRRPVRLAGRAAWTTFTGYTRGIVLVAAINAVLVGVALFILGVPLAVPLAVLEFFAAFIPLVGSPVALAVAAVVALAAKGPVIALIVVLLIVVIGQIEGHVLHPLVMSRAVQLHPVVVALSVVCGAVTAGVAGAIVAVPLVSVVWSVYGVLRALPAASFRTP</sequence>
<evidence type="ECO:0000256" key="5">
    <source>
        <dbReference type="ARBA" id="ARBA00022692"/>
    </source>
</evidence>
<feature type="transmembrane region" description="Helical" evidence="9">
    <location>
        <begin position="225"/>
        <end position="243"/>
    </location>
</feature>
<protein>
    <submittedName>
        <fullName evidence="10">AI-2E family transporter</fullName>
    </submittedName>
</protein>
<evidence type="ECO:0000256" key="2">
    <source>
        <dbReference type="ARBA" id="ARBA00009773"/>
    </source>
</evidence>
<dbReference type="PANTHER" id="PTHR21716">
    <property type="entry name" value="TRANSMEMBRANE PROTEIN"/>
    <property type="match status" value="1"/>
</dbReference>
<evidence type="ECO:0000256" key="8">
    <source>
        <dbReference type="SAM" id="MobiDB-lite"/>
    </source>
</evidence>
<keyword evidence="4" id="KW-1003">Cell membrane</keyword>
<evidence type="ECO:0000256" key="9">
    <source>
        <dbReference type="SAM" id="Phobius"/>
    </source>
</evidence>
<keyword evidence="5 9" id="KW-0812">Transmembrane</keyword>
<feature type="transmembrane region" description="Helical" evidence="9">
    <location>
        <begin position="283"/>
        <end position="302"/>
    </location>
</feature>
<dbReference type="InterPro" id="IPR002549">
    <property type="entry name" value="AI-2E-like"/>
</dbReference>
<feature type="transmembrane region" description="Helical" evidence="9">
    <location>
        <begin position="138"/>
        <end position="160"/>
    </location>
</feature>
<evidence type="ECO:0000313" key="10">
    <source>
        <dbReference type="EMBL" id="BDM69478.1"/>
    </source>
</evidence>
<keyword evidence="3" id="KW-0813">Transport</keyword>
<proteinExistence type="inferred from homology"/>
<evidence type="ECO:0000256" key="1">
    <source>
        <dbReference type="ARBA" id="ARBA00004651"/>
    </source>
</evidence>
<evidence type="ECO:0000256" key="7">
    <source>
        <dbReference type="ARBA" id="ARBA00023136"/>
    </source>
</evidence>
<feature type="transmembrane region" description="Helical" evidence="9">
    <location>
        <begin position="343"/>
        <end position="366"/>
    </location>
</feature>
<dbReference type="PANTHER" id="PTHR21716:SF53">
    <property type="entry name" value="PERMEASE PERM-RELATED"/>
    <property type="match status" value="1"/>
</dbReference>
<feature type="transmembrane region" description="Helical" evidence="9">
    <location>
        <begin position="85"/>
        <end position="103"/>
    </location>
</feature>